<dbReference type="Pfam" id="PF00329">
    <property type="entry name" value="Complex1_30kDa"/>
    <property type="match status" value="1"/>
</dbReference>
<dbReference type="RefSeq" id="WP_235433909.1">
    <property type="nucleotide sequence ID" value="NZ_HF571038.1"/>
</dbReference>
<gene>
    <name evidence="4" type="ORF">BN13_90010</name>
</gene>
<keyword evidence="5" id="KW-1185">Reference proteome</keyword>
<feature type="domain" description="NADH:ubiquinone oxidoreductase 30kDa subunit" evidence="3">
    <location>
        <begin position="2"/>
        <end position="57"/>
    </location>
</feature>
<evidence type="ECO:0000259" key="3">
    <source>
        <dbReference type="Pfam" id="PF00329"/>
    </source>
</evidence>
<organism evidence="4 5">
    <name type="scientific">Nostocoides jenkinsii Ben 74</name>
    <dbReference type="NCBI Taxonomy" id="1193518"/>
    <lineage>
        <taxon>Bacteria</taxon>
        <taxon>Bacillati</taxon>
        <taxon>Actinomycetota</taxon>
        <taxon>Actinomycetes</taxon>
        <taxon>Micrococcales</taxon>
        <taxon>Intrasporangiaceae</taxon>
        <taxon>Nostocoides</taxon>
    </lineage>
</organism>
<reference evidence="4 5" key="1">
    <citation type="journal article" date="2013" name="ISME J.">
        <title>A metabolic model for members of the genus Tetrasphaera involved in enhanced biological phosphorus removal.</title>
        <authorList>
            <person name="Kristiansen R."/>
            <person name="Nguyen H.T.T."/>
            <person name="Saunders A.M."/>
            <person name="Nielsen J.L."/>
            <person name="Wimmer R."/>
            <person name="Le V.Q."/>
            <person name="McIlroy S.J."/>
            <person name="Petrovski S."/>
            <person name="Seviour R.J."/>
            <person name="Calteau A."/>
            <person name="Nielsen K.L."/>
            <person name="Nielsen P.H."/>
        </authorList>
    </citation>
    <scope>NUCLEOTIDE SEQUENCE [LARGE SCALE GENOMIC DNA]</scope>
    <source>
        <strain evidence="4 5">Ben 74</strain>
    </source>
</reference>
<dbReference type="PANTHER" id="PTHR10884">
    <property type="entry name" value="NADH DEHYDROGENASE UBIQUINONE IRON-SULFUR PROTEIN 3"/>
    <property type="match status" value="1"/>
</dbReference>
<accession>A0A077MCA5</accession>
<proteinExistence type="inferred from homology"/>
<evidence type="ECO:0000256" key="2">
    <source>
        <dbReference type="SAM" id="MobiDB-lite"/>
    </source>
</evidence>
<dbReference type="AlphaFoldDB" id="A0A077MCA5"/>
<evidence type="ECO:0000313" key="5">
    <source>
        <dbReference type="Proteomes" id="UP000035720"/>
    </source>
</evidence>
<feature type="region of interest" description="Disordered" evidence="2">
    <location>
        <begin position="60"/>
        <end position="94"/>
    </location>
</feature>
<dbReference type="PANTHER" id="PTHR10884:SF14">
    <property type="entry name" value="NADH DEHYDROGENASE [UBIQUINONE] IRON-SULFUR PROTEIN 3, MITOCHONDRIAL"/>
    <property type="match status" value="1"/>
</dbReference>
<sequence>MTGVFRGAAWHEREVAEMFGVEVVGFDDGSGLGIRPLLLPDGFEGHPLRKDFVLTARVSKDWPGAKEPGQPHGGGPGRRKMMPPGVPPAEWGPR</sequence>
<dbReference type="InterPro" id="IPR001268">
    <property type="entry name" value="NADH_UbQ_OxRdtase_30kDa_su"/>
</dbReference>
<protein>
    <submittedName>
        <fullName evidence="4">Putative NADH dehydrogenase</fullName>
    </submittedName>
</protein>
<dbReference type="InterPro" id="IPR037232">
    <property type="entry name" value="NADH_quin_OxRdtase_su_C/D-like"/>
</dbReference>
<name>A0A077MCA5_9MICO</name>
<dbReference type="SUPFAM" id="SSF143243">
    <property type="entry name" value="Nqo5-like"/>
    <property type="match status" value="1"/>
</dbReference>
<dbReference type="STRING" id="1193518.BN13_90010"/>
<dbReference type="Proteomes" id="UP000035720">
    <property type="component" value="Unassembled WGS sequence"/>
</dbReference>
<dbReference type="Gene3D" id="3.30.460.80">
    <property type="entry name" value="NADH:ubiquinone oxidoreductase, 30kDa subunit"/>
    <property type="match status" value="1"/>
</dbReference>
<evidence type="ECO:0000256" key="1">
    <source>
        <dbReference type="ARBA" id="ARBA00007569"/>
    </source>
</evidence>
<evidence type="ECO:0000313" key="4">
    <source>
        <dbReference type="EMBL" id="CCI54926.1"/>
    </source>
</evidence>
<dbReference type="EMBL" id="CAJC01000205">
    <property type="protein sequence ID" value="CCI54926.1"/>
    <property type="molecule type" value="Genomic_DNA"/>
</dbReference>
<dbReference type="GO" id="GO:0008137">
    <property type="term" value="F:NADH dehydrogenase (ubiquinone) activity"/>
    <property type="evidence" value="ECO:0007669"/>
    <property type="project" value="InterPro"/>
</dbReference>
<comment type="caution">
    <text evidence="4">The sequence shown here is derived from an EMBL/GenBank/DDBJ whole genome shotgun (WGS) entry which is preliminary data.</text>
</comment>
<comment type="similarity">
    <text evidence="1">Belongs to the complex I 30 kDa subunit family.</text>
</comment>